<gene>
    <name evidence="1" type="ORF">M422DRAFT_61190</name>
</gene>
<keyword evidence="2" id="KW-1185">Reference proteome</keyword>
<dbReference type="PANTHER" id="PTHR14614:SF10">
    <property type="entry name" value="PROTEIN N-TERMINAL AND LYSINE N-METHYLTRANSFERASE EFM7"/>
    <property type="match status" value="1"/>
</dbReference>
<dbReference type="GO" id="GO:0005737">
    <property type="term" value="C:cytoplasm"/>
    <property type="evidence" value="ECO:0007669"/>
    <property type="project" value="TreeGrafter"/>
</dbReference>
<dbReference type="AlphaFoldDB" id="A0A0C9VFJ4"/>
<proteinExistence type="predicted"/>
<evidence type="ECO:0000313" key="2">
    <source>
        <dbReference type="Proteomes" id="UP000054279"/>
    </source>
</evidence>
<dbReference type="Pfam" id="PF10294">
    <property type="entry name" value="Methyltransf_16"/>
    <property type="match status" value="1"/>
</dbReference>
<dbReference type="EMBL" id="KN837179">
    <property type="protein sequence ID" value="KIJ36365.1"/>
    <property type="molecule type" value="Genomic_DNA"/>
</dbReference>
<dbReference type="Gene3D" id="3.40.50.150">
    <property type="entry name" value="Vaccinia Virus protein VP39"/>
    <property type="match status" value="1"/>
</dbReference>
<sequence>MNPVSWRWMWRDGDETIGYGEIVLGIAPKANTLLADQLFSPSLLLAERIERGLIDLGGKTVVELGAGCALPSLLASTMPAPRTPQLVVITDYPSDEILSNLAKNVAQNSHLVQASCKVVWEGYEWGQDASPILEHLHHGMGFDVVILSDLLYFDTSHAALAESVVALLGRHKEARVYAAAGKYTAWNVCEKFLEELRGKGISWSKEMAGTDAAAGEWLGREVRGVSRAGLDGRKGNCWWWVGEWS</sequence>
<dbReference type="OrthoDB" id="46564at2759"/>
<dbReference type="PANTHER" id="PTHR14614">
    <property type="entry name" value="HEPATOCELLULAR CARCINOMA-ASSOCIATED ANTIGEN"/>
    <property type="match status" value="1"/>
</dbReference>
<accession>A0A0C9VFJ4</accession>
<dbReference type="GO" id="GO:0008757">
    <property type="term" value="F:S-adenosylmethionine-dependent methyltransferase activity"/>
    <property type="evidence" value="ECO:0007669"/>
    <property type="project" value="UniProtKB-ARBA"/>
</dbReference>
<dbReference type="InterPro" id="IPR029063">
    <property type="entry name" value="SAM-dependent_MTases_sf"/>
</dbReference>
<protein>
    <submittedName>
        <fullName evidence="1">Uncharacterized protein</fullName>
    </submittedName>
</protein>
<evidence type="ECO:0000313" key="1">
    <source>
        <dbReference type="EMBL" id="KIJ36365.1"/>
    </source>
</evidence>
<name>A0A0C9VFJ4_SPHS4</name>
<organism evidence="1 2">
    <name type="scientific">Sphaerobolus stellatus (strain SS14)</name>
    <dbReference type="NCBI Taxonomy" id="990650"/>
    <lineage>
        <taxon>Eukaryota</taxon>
        <taxon>Fungi</taxon>
        <taxon>Dikarya</taxon>
        <taxon>Basidiomycota</taxon>
        <taxon>Agaricomycotina</taxon>
        <taxon>Agaricomycetes</taxon>
        <taxon>Phallomycetidae</taxon>
        <taxon>Geastrales</taxon>
        <taxon>Sphaerobolaceae</taxon>
        <taxon>Sphaerobolus</taxon>
    </lineage>
</organism>
<dbReference type="HOGENOM" id="CLU_032409_3_0_1"/>
<dbReference type="InterPro" id="IPR019410">
    <property type="entry name" value="Methyltransf_16"/>
</dbReference>
<dbReference type="Proteomes" id="UP000054279">
    <property type="component" value="Unassembled WGS sequence"/>
</dbReference>
<reference evidence="1 2" key="1">
    <citation type="submission" date="2014-06" db="EMBL/GenBank/DDBJ databases">
        <title>Evolutionary Origins and Diversification of the Mycorrhizal Mutualists.</title>
        <authorList>
            <consortium name="DOE Joint Genome Institute"/>
            <consortium name="Mycorrhizal Genomics Consortium"/>
            <person name="Kohler A."/>
            <person name="Kuo A."/>
            <person name="Nagy L.G."/>
            <person name="Floudas D."/>
            <person name="Copeland A."/>
            <person name="Barry K.W."/>
            <person name="Cichocki N."/>
            <person name="Veneault-Fourrey C."/>
            <person name="LaButti K."/>
            <person name="Lindquist E.A."/>
            <person name="Lipzen A."/>
            <person name="Lundell T."/>
            <person name="Morin E."/>
            <person name="Murat C."/>
            <person name="Riley R."/>
            <person name="Ohm R."/>
            <person name="Sun H."/>
            <person name="Tunlid A."/>
            <person name="Henrissat B."/>
            <person name="Grigoriev I.V."/>
            <person name="Hibbett D.S."/>
            <person name="Martin F."/>
        </authorList>
    </citation>
    <scope>NUCLEOTIDE SEQUENCE [LARGE SCALE GENOMIC DNA]</scope>
    <source>
        <strain evidence="1 2">SS14</strain>
    </source>
</reference>
<dbReference type="SUPFAM" id="SSF53335">
    <property type="entry name" value="S-adenosyl-L-methionine-dependent methyltransferases"/>
    <property type="match status" value="1"/>
</dbReference>